<reference evidence="20" key="1">
    <citation type="submission" date="2022-01" db="EMBL/GenBank/DDBJ databases">
        <authorList>
            <person name="King R."/>
        </authorList>
    </citation>
    <scope>NUCLEOTIDE SEQUENCE</scope>
</reference>
<gene>
    <name evidence="20" type="ORF">PSYICH_LOCUS955</name>
</gene>
<feature type="compositionally biased region" description="Polar residues" evidence="14">
    <location>
        <begin position="1071"/>
        <end position="1084"/>
    </location>
</feature>
<dbReference type="InterPro" id="IPR001965">
    <property type="entry name" value="Znf_PHD"/>
</dbReference>
<keyword evidence="6" id="KW-0949">S-adenosyl-L-methionine</keyword>
<dbReference type="CDD" id="cd19174">
    <property type="entry name" value="SET_ASH1L"/>
    <property type="match status" value="1"/>
</dbReference>
<dbReference type="FunFam" id="3.30.40.10:FF:000113">
    <property type="entry name" value="Histone-lysine N-methyltransferase"/>
    <property type="match status" value="1"/>
</dbReference>
<comment type="subcellular location">
    <subcellularLocation>
        <location evidence="2">Chromosome</location>
    </subcellularLocation>
    <subcellularLocation>
        <location evidence="1">Nucleus</location>
    </subcellularLocation>
</comment>
<dbReference type="InterPro" id="IPR043151">
    <property type="entry name" value="BAH_sf"/>
</dbReference>
<feature type="compositionally biased region" description="Basic and acidic residues" evidence="14">
    <location>
        <begin position="741"/>
        <end position="844"/>
    </location>
</feature>
<dbReference type="SMART" id="SM00297">
    <property type="entry name" value="BROMO"/>
    <property type="match status" value="1"/>
</dbReference>
<dbReference type="SMART" id="SM00570">
    <property type="entry name" value="AWS"/>
    <property type="match status" value="1"/>
</dbReference>
<feature type="compositionally biased region" description="Basic and acidic residues" evidence="14">
    <location>
        <begin position="160"/>
        <end position="176"/>
    </location>
</feature>
<name>A0A9P0CHS4_9CUCU</name>
<keyword evidence="12" id="KW-0539">Nucleus</keyword>
<dbReference type="GO" id="GO:0003682">
    <property type="term" value="F:chromatin binding"/>
    <property type="evidence" value="ECO:0007669"/>
    <property type="project" value="InterPro"/>
</dbReference>
<feature type="compositionally biased region" description="Low complexity" evidence="14">
    <location>
        <begin position="63"/>
        <end position="109"/>
    </location>
</feature>
<dbReference type="EMBL" id="OV651813">
    <property type="protein sequence ID" value="CAH1099429.1"/>
    <property type="molecule type" value="Genomic_DNA"/>
</dbReference>
<keyword evidence="21" id="KW-1185">Reference proteome</keyword>
<dbReference type="Pfam" id="PF00856">
    <property type="entry name" value="SET"/>
    <property type="match status" value="1"/>
</dbReference>
<dbReference type="SMART" id="SM00317">
    <property type="entry name" value="SET"/>
    <property type="match status" value="1"/>
</dbReference>
<keyword evidence="7" id="KW-0479">Metal-binding</keyword>
<feature type="domain" description="AWS" evidence="19">
    <location>
        <begin position="1371"/>
        <end position="1412"/>
    </location>
</feature>
<feature type="compositionally biased region" description="Polar residues" evidence="14">
    <location>
        <begin position="412"/>
        <end position="440"/>
    </location>
</feature>
<dbReference type="Pfam" id="PF17907">
    <property type="entry name" value="AWS"/>
    <property type="match status" value="1"/>
</dbReference>
<protein>
    <recommendedName>
        <fullName evidence="22">Histone-lysine N-methyltransferase ash1</fullName>
    </recommendedName>
</protein>
<feature type="domain" description="Bromo" evidence="15">
    <location>
        <begin position="1715"/>
        <end position="1785"/>
    </location>
</feature>
<evidence type="ECO:0000259" key="19">
    <source>
        <dbReference type="PROSITE" id="PS51215"/>
    </source>
</evidence>
<feature type="compositionally biased region" description="Basic and acidic residues" evidence="14">
    <location>
        <begin position="202"/>
        <end position="219"/>
    </location>
</feature>
<dbReference type="Gene3D" id="2.30.30.490">
    <property type="match status" value="1"/>
</dbReference>
<feature type="region of interest" description="Disordered" evidence="14">
    <location>
        <begin position="520"/>
        <end position="573"/>
    </location>
</feature>
<dbReference type="GO" id="GO:0008270">
    <property type="term" value="F:zinc ion binding"/>
    <property type="evidence" value="ECO:0007669"/>
    <property type="project" value="UniProtKB-KW"/>
</dbReference>
<feature type="compositionally biased region" description="Basic residues" evidence="14">
    <location>
        <begin position="191"/>
        <end position="201"/>
    </location>
</feature>
<dbReference type="PROSITE" id="PS50014">
    <property type="entry name" value="BROMODOMAIN_2"/>
    <property type="match status" value="1"/>
</dbReference>
<evidence type="ECO:0000256" key="5">
    <source>
        <dbReference type="ARBA" id="ARBA00022679"/>
    </source>
</evidence>
<evidence type="ECO:0000256" key="14">
    <source>
        <dbReference type="SAM" id="MobiDB-lite"/>
    </source>
</evidence>
<dbReference type="InterPro" id="IPR001487">
    <property type="entry name" value="Bromodomain"/>
</dbReference>
<feature type="region of interest" description="Disordered" evidence="14">
    <location>
        <begin position="1"/>
        <end position="266"/>
    </location>
</feature>
<evidence type="ECO:0000259" key="15">
    <source>
        <dbReference type="PROSITE" id="PS50014"/>
    </source>
</evidence>
<dbReference type="CDD" id="cd15548">
    <property type="entry name" value="PHD_ASH1L"/>
    <property type="match status" value="1"/>
</dbReference>
<proteinExistence type="predicted"/>
<feature type="region of interest" description="Disordered" evidence="14">
    <location>
        <begin position="933"/>
        <end position="953"/>
    </location>
</feature>
<dbReference type="PROSITE" id="PS01359">
    <property type="entry name" value="ZF_PHD_1"/>
    <property type="match status" value="1"/>
</dbReference>
<evidence type="ECO:0000259" key="16">
    <source>
        <dbReference type="PROSITE" id="PS50280"/>
    </source>
</evidence>
<feature type="compositionally biased region" description="Basic and acidic residues" evidence="14">
    <location>
        <begin position="1170"/>
        <end position="1181"/>
    </location>
</feature>
<evidence type="ECO:0008006" key="22">
    <source>
        <dbReference type="Google" id="ProtNLM"/>
    </source>
</evidence>
<feature type="compositionally biased region" description="Polar residues" evidence="14">
    <location>
        <begin position="383"/>
        <end position="394"/>
    </location>
</feature>
<feature type="compositionally biased region" description="Basic and acidic residues" evidence="14">
    <location>
        <begin position="458"/>
        <end position="470"/>
    </location>
</feature>
<evidence type="ECO:0000256" key="12">
    <source>
        <dbReference type="ARBA" id="ARBA00023242"/>
    </source>
</evidence>
<dbReference type="Pfam" id="PF20826">
    <property type="entry name" value="PHD_5"/>
    <property type="match status" value="1"/>
</dbReference>
<keyword evidence="3" id="KW-0158">Chromosome</keyword>
<evidence type="ECO:0000256" key="4">
    <source>
        <dbReference type="ARBA" id="ARBA00022603"/>
    </source>
</evidence>
<feature type="region of interest" description="Disordered" evidence="14">
    <location>
        <begin position="1202"/>
        <end position="1257"/>
    </location>
</feature>
<dbReference type="PANTHER" id="PTHR46147">
    <property type="entry name" value="HISTONE-LYSINE N-METHYLTRANSFERASE ASH1"/>
    <property type="match status" value="1"/>
</dbReference>
<feature type="region of interest" description="Disordered" evidence="14">
    <location>
        <begin position="1139"/>
        <end position="1186"/>
    </location>
</feature>
<dbReference type="InterPro" id="IPR036427">
    <property type="entry name" value="Bromodomain-like_sf"/>
</dbReference>
<keyword evidence="5" id="KW-0808">Transferase</keyword>
<dbReference type="GO" id="GO:0003677">
    <property type="term" value="F:DNA binding"/>
    <property type="evidence" value="ECO:0007669"/>
    <property type="project" value="InterPro"/>
</dbReference>
<dbReference type="InterPro" id="IPR043319">
    <property type="entry name" value="PHD_ASH1L"/>
</dbReference>
<keyword evidence="4" id="KW-0489">Methyltransferase</keyword>
<dbReference type="InterPro" id="IPR001214">
    <property type="entry name" value="SET_dom"/>
</dbReference>
<evidence type="ECO:0000256" key="1">
    <source>
        <dbReference type="ARBA" id="ARBA00004123"/>
    </source>
</evidence>
<dbReference type="GO" id="GO:0005694">
    <property type="term" value="C:chromosome"/>
    <property type="evidence" value="ECO:0007669"/>
    <property type="project" value="UniProtKB-SubCell"/>
</dbReference>
<dbReference type="SUPFAM" id="SSF57903">
    <property type="entry name" value="FYVE/PHD zinc finger"/>
    <property type="match status" value="1"/>
</dbReference>
<evidence type="ECO:0000256" key="13">
    <source>
        <dbReference type="PROSITE-ProRule" id="PRU00035"/>
    </source>
</evidence>
<dbReference type="GO" id="GO:0006355">
    <property type="term" value="P:regulation of DNA-templated transcription"/>
    <property type="evidence" value="ECO:0007669"/>
    <property type="project" value="TreeGrafter"/>
</dbReference>
<dbReference type="SUPFAM" id="SSF47370">
    <property type="entry name" value="Bromodomain"/>
    <property type="match status" value="1"/>
</dbReference>
<dbReference type="OrthoDB" id="79252at2759"/>
<feature type="region of interest" description="Disordered" evidence="14">
    <location>
        <begin position="661"/>
        <end position="890"/>
    </location>
</feature>
<evidence type="ECO:0000256" key="9">
    <source>
        <dbReference type="ARBA" id="ARBA00022833"/>
    </source>
</evidence>
<dbReference type="GO" id="GO:0032259">
    <property type="term" value="P:methylation"/>
    <property type="evidence" value="ECO:0007669"/>
    <property type="project" value="UniProtKB-KW"/>
</dbReference>
<dbReference type="PROSITE" id="PS51038">
    <property type="entry name" value="BAH"/>
    <property type="match status" value="1"/>
</dbReference>
<feature type="compositionally biased region" description="Basic residues" evidence="14">
    <location>
        <begin position="534"/>
        <end position="543"/>
    </location>
</feature>
<feature type="domain" description="Post-SET" evidence="17">
    <location>
        <begin position="1539"/>
        <end position="1555"/>
    </location>
</feature>
<dbReference type="InterPro" id="IPR013083">
    <property type="entry name" value="Znf_RING/FYVE/PHD"/>
</dbReference>
<feature type="compositionally biased region" description="Low complexity" evidence="14">
    <location>
        <begin position="141"/>
        <end position="156"/>
    </location>
</feature>
<dbReference type="CDD" id="cd04717">
    <property type="entry name" value="BAH_polybromo"/>
    <property type="match status" value="1"/>
</dbReference>
<dbReference type="InterPro" id="IPR006560">
    <property type="entry name" value="AWS_dom"/>
</dbReference>
<keyword evidence="9" id="KW-0862">Zinc</keyword>
<dbReference type="InterPro" id="IPR001025">
    <property type="entry name" value="BAH_dom"/>
</dbReference>
<evidence type="ECO:0000313" key="21">
    <source>
        <dbReference type="Proteomes" id="UP001153636"/>
    </source>
</evidence>
<dbReference type="SMART" id="SM00249">
    <property type="entry name" value="PHD"/>
    <property type="match status" value="1"/>
</dbReference>
<dbReference type="GO" id="GO:0042800">
    <property type="term" value="F:histone H3K4 methyltransferase activity"/>
    <property type="evidence" value="ECO:0007669"/>
    <property type="project" value="TreeGrafter"/>
</dbReference>
<evidence type="ECO:0000256" key="3">
    <source>
        <dbReference type="ARBA" id="ARBA00022454"/>
    </source>
</evidence>
<feature type="compositionally biased region" description="Basic and acidic residues" evidence="14">
    <location>
        <begin position="2083"/>
        <end position="2096"/>
    </location>
</feature>
<dbReference type="CDD" id="cd05525">
    <property type="entry name" value="Bromo_ASH1"/>
    <property type="match status" value="1"/>
</dbReference>
<feature type="region of interest" description="Disordered" evidence="14">
    <location>
        <begin position="365"/>
        <end position="470"/>
    </location>
</feature>
<feature type="compositionally biased region" description="Basic and acidic residues" evidence="14">
    <location>
        <begin position="1116"/>
        <end position="1127"/>
    </location>
</feature>
<feature type="compositionally biased region" description="Basic residues" evidence="14">
    <location>
        <begin position="232"/>
        <end position="241"/>
    </location>
</feature>
<dbReference type="PROSITE" id="PS50280">
    <property type="entry name" value="SET"/>
    <property type="match status" value="1"/>
</dbReference>
<feature type="region of interest" description="Disordered" evidence="14">
    <location>
        <begin position="1563"/>
        <end position="1597"/>
    </location>
</feature>
<dbReference type="PROSITE" id="PS51215">
    <property type="entry name" value="AWS"/>
    <property type="match status" value="1"/>
</dbReference>
<keyword evidence="10" id="KW-0156">Chromatin regulator</keyword>
<feature type="compositionally biased region" description="Polar residues" evidence="14">
    <location>
        <begin position="321"/>
        <end position="336"/>
    </location>
</feature>
<feature type="compositionally biased region" description="Basic and acidic residues" evidence="14">
    <location>
        <begin position="1086"/>
        <end position="1108"/>
    </location>
</feature>
<feature type="compositionally biased region" description="Basic and acidic residues" evidence="14">
    <location>
        <begin position="709"/>
        <end position="734"/>
    </location>
</feature>
<organism evidence="20 21">
    <name type="scientific">Psylliodes chrysocephalus</name>
    <dbReference type="NCBI Taxonomy" id="3402493"/>
    <lineage>
        <taxon>Eukaryota</taxon>
        <taxon>Metazoa</taxon>
        <taxon>Ecdysozoa</taxon>
        <taxon>Arthropoda</taxon>
        <taxon>Hexapoda</taxon>
        <taxon>Insecta</taxon>
        <taxon>Pterygota</taxon>
        <taxon>Neoptera</taxon>
        <taxon>Endopterygota</taxon>
        <taxon>Coleoptera</taxon>
        <taxon>Polyphaga</taxon>
        <taxon>Cucujiformia</taxon>
        <taxon>Chrysomeloidea</taxon>
        <taxon>Chrysomelidae</taxon>
        <taxon>Galerucinae</taxon>
        <taxon>Alticini</taxon>
        <taxon>Psylliodes</taxon>
    </lineage>
</organism>
<evidence type="ECO:0000256" key="8">
    <source>
        <dbReference type="ARBA" id="ARBA00022771"/>
    </source>
</evidence>
<accession>A0A9P0CHS4</accession>
<feature type="region of interest" description="Disordered" evidence="14">
    <location>
        <begin position="1032"/>
        <end position="1127"/>
    </location>
</feature>
<dbReference type="Pfam" id="PF01426">
    <property type="entry name" value="BAH"/>
    <property type="match status" value="1"/>
</dbReference>
<keyword evidence="8" id="KW-0863">Zinc-finger</keyword>
<dbReference type="InterPro" id="IPR003616">
    <property type="entry name" value="Post-SET_dom"/>
</dbReference>
<feature type="compositionally biased region" description="Gly residues" evidence="14">
    <location>
        <begin position="2097"/>
        <end position="2107"/>
    </location>
</feature>
<dbReference type="Pfam" id="PF00439">
    <property type="entry name" value="Bromodomain"/>
    <property type="match status" value="1"/>
</dbReference>
<dbReference type="InterPro" id="IPR017956">
    <property type="entry name" value="AT_hook_DNA-bd_motif"/>
</dbReference>
<dbReference type="SMART" id="SM00384">
    <property type="entry name" value="AT_hook"/>
    <property type="match status" value="3"/>
</dbReference>
<keyword evidence="11 13" id="KW-0103">Bromodomain</keyword>
<feature type="compositionally biased region" description="Polar residues" evidence="14">
    <location>
        <begin position="871"/>
        <end position="886"/>
    </location>
</feature>
<dbReference type="GO" id="GO:0005654">
    <property type="term" value="C:nucleoplasm"/>
    <property type="evidence" value="ECO:0007669"/>
    <property type="project" value="TreeGrafter"/>
</dbReference>
<dbReference type="SUPFAM" id="SSF82199">
    <property type="entry name" value="SET domain"/>
    <property type="match status" value="1"/>
</dbReference>
<evidence type="ECO:0000256" key="10">
    <source>
        <dbReference type="ARBA" id="ARBA00022853"/>
    </source>
</evidence>
<feature type="compositionally biased region" description="Basic and acidic residues" evidence="14">
    <location>
        <begin position="130"/>
        <end position="139"/>
    </location>
</feature>
<evidence type="ECO:0000259" key="18">
    <source>
        <dbReference type="PROSITE" id="PS51038"/>
    </source>
</evidence>
<feature type="domain" description="BAH" evidence="18">
    <location>
        <begin position="1903"/>
        <end position="2039"/>
    </location>
</feature>
<feature type="region of interest" description="Disordered" evidence="14">
    <location>
        <begin position="299"/>
        <end position="347"/>
    </location>
</feature>
<feature type="compositionally biased region" description="Basic and acidic residues" evidence="14">
    <location>
        <begin position="1139"/>
        <end position="1160"/>
    </location>
</feature>
<evidence type="ECO:0000256" key="6">
    <source>
        <dbReference type="ARBA" id="ARBA00022691"/>
    </source>
</evidence>
<dbReference type="SMART" id="SM00439">
    <property type="entry name" value="BAH"/>
    <property type="match status" value="1"/>
</dbReference>
<feature type="compositionally biased region" description="Basic and acidic residues" evidence="14">
    <location>
        <begin position="1582"/>
        <end position="1597"/>
    </location>
</feature>
<dbReference type="InterPro" id="IPR046341">
    <property type="entry name" value="SET_dom_sf"/>
</dbReference>
<feature type="domain" description="SET" evidence="16">
    <location>
        <begin position="1415"/>
        <end position="1531"/>
    </location>
</feature>
<evidence type="ECO:0000259" key="17">
    <source>
        <dbReference type="PROSITE" id="PS50868"/>
    </source>
</evidence>
<feature type="compositionally biased region" description="Polar residues" evidence="14">
    <location>
        <begin position="679"/>
        <end position="693"/>
    </location>
</feature>
<dbReference type="Proteomes" id="UP001153636">
    <property type="component" value="Chromosome 1"/>
</dbReference>
<feature type="compositionally biased region" description="Low complexity" evidence="14">
    <location>
        <begin position="520"/>
        <end position="532"/>
    </location>
</feature>
<dbReference type="InterPro" id="IPR011011">
    <property type="entry name" value="Znf_FYVE_PHD"/>
</dbReference>
<dbReference type="Gene3D" id="2.170.270.10">
    <property type="entry name" value="SET domain"/>
    <property type="match status" value="1"/>
</dbReference>
<dbReference type="Gene3D" id="1.20.920.10">
    <property type="entry name" value="Bromodomain-like"/>
    <property type="match status" value="1"/>
</dbReference>
<evidence type="ECO:0000256" key="7">
    <source>
        <dbReference type="ARBA" id="ARBA00022723"/>
    </source>
</evidence>
<evidence type="ECO:0000256" key="2">
    <source>
        <dbReference type="ARBA" id="ARBA00004286"/>
    </source>
</evidence>
<feature type="region of interest" description="Disordered" evidence="14">
    <location>
        <begin position="2081"/>
        <end position="2107"/>
    </location>
</feature>
<dbReference type="InterPro" id="IPR043320">
    <property type="entry name" value="Bromo_ASH1L"/>
</dbReference>
<dbReference type="PANTHER" id="PTHR46147:SF3">
    <property type="entry name" value="HISTONE-LYSINE N-METHYLTRANSFERASE ASH1"/>
    <property type="match status" value="1"/>
</dbReference>
<evidence type="ECO:0000256" key="11">
    <source>
        <dbReference type="ARBA" id="ARBA00023117"/>
    </source>
</evidence>
<dbReference type="Gene3D" id="3.30.40.10">
    <property type="entry name" value="Zinc/RING finger domain, C3HC4 (zinc finger)"/>
    <property type="match status" value="1"/>
</dbReference>
<feature type="compositionally biased region" description="Basic and acidic residues" evidence="14">
    <location>
        <begin position="1238"/>
        <end position="1256"/>
    </location>
</feature>
<evidence type="ECO:0000313" key="20">
    <source>
        <dbReference type="EMBL" id="CAH1099429.1"/>
    </source>
</evidence>
<sequence>MAANDGTSAELFPGWSSVVHQPAEEPEETDLPSTVDIAALSVEPNNTGPVNDNSDSENDSEADSSNSASDASQSQSDSSDSEDSSTSSQESSSRSGHSSPSPEFSVTSSQTGLRLTIATIRKPSPTGDKNMPKITEHSKSTSKSTSSSSDSSPSSDSDSESEKSERNKNVEVKNEAKASLPVKDSNVSVRQTRRVGAKTRARVAEKKEEKPLKNIKKDGPSSSGSKPGNARIRLRGRRTRKMASLPLSRGSTYSSSDSDDSDADSAMLASCSLQEIRQEDLAAILPDQQEIDAFDFECNRTDKNSPATGDVSGSDMELPQQAVNALIQRTTESSSEGESHAPPNPFSLYANSLLQQFVAQTQLLNAPCPPMPSLSEPLEPTVIPSSSLDTQSNKPDTENVKKRRGRPKKSDNITQVEKSQEYCTNPNVSPDSGIQNSPDHVSSPEPILSPAIKQKSVPIKEETKKAEKIKTKTEKIATRTNNNIKQVPAIAKSKEINKIPVTSNRFDRVMYANADRVLYPPRRLAGRPPAGKKGPGRPPKHRPPLVADQNNVKNVEKSKENQPKSFKGKPRSVPVLSTKNAHKKNKFQTLKVPKLMHSKHKHKKHRKYKFKILKPLVATNPKVSIEIEKLIADFIKYCVIATKQQPKENVPEQILKTLKKVTKKRKTTEYAEKKKKKQSVSSTDNKVNNSNEQRLPLKKRHYHMVNSSESKEPEEVKIEPEEANKTDKPKEKVKQNVTASKVEKEKQNVTASKVEKEKQNVTASKVEKEKQNVTASKIEKEKQNVTANKVDKEKQNATASKIEKEKQNVTASKVEKEKQTVTASKIDKEKQNVTVSKVEKERQKTSTTDKPPKAETVKHPVPPRHIPVIKSNGTASPKAQNVNNNDYDLKEPTKSVIKEVKETKPVIKDTTTAIGSHIEEAIEACINRYAEGKTPETKVTERPPSSIATTPKKRHRLEMTEKVKLASIIKEEPITIKEEIITEKDKPKISIESFITELKAKRNLLPRSPEAEEYDKKLIKKVEEVIVKEQPVNDPNTKLSPESVKKKVRKRRAINRTGFPTIRRKKKKSASETSPTLPVESQPSHPCDRVPKEGEEYTKFVQRTEKSENAVLRPMTPEKAKIDDPSRWELMSECESLPQDERIYFDDDMKPDRMTLRQRDISPSTSVETRSSERSKSKPDDIENDLDVSLESSIERLRSRLEERGKRKRSREKLLDALSNYPKRKLRDTSPASSIEPLMERRLKDDRASTSGDEKRGRRSLRWKKKYLLAGLFSDYYKEHDEAVRQKRTENASKPFRNFTYNPSEHPYGLLPPPYHCGRYLRCRKIPFQLPYDIWWQHTHSQLPGRDIVPSWNYRKIRTNIYNVKNSTGACEPQQCNCKPSTNCGDDCINRLVFSECPTSHRCQNQKIQRHEWSPGIEKFMTESKGWGVKTKLPIKNGEFILEYVGEVVADQEFKERMGTIYTSDTHHYCLHLDSGLVIDGHRMGSDGRFVNHSCNPNCEMQKWSVNGQFRMALFSLRDIEGGEELTYDYNFSLFNPAEGQECKCGSEMCRGVIGGKTQRVRQLPEPAISDKKHPGRVGRPRKTEAKKKANNSKEVEKVPTATSLLPLIQVKPMSHQQKCFILEHHCFLLRNLTKVRKVRDRSLSTASAISRLQTATPTDTSAFLNQLNALQKPRNMKTRRLAQAEDDPELNKTIKLASLLKEIWTKVTSAKDAKGELMSTPFMTMPSKRKVPELYARISNPIDLSTIEQNIATGVYKTPEAFDDDFNLLFRNYIRFYGRTNEMGITATKLKKVYSDSKRGCLTKFEDTLGEKPPHKFVSNRKKSEEEDIIRCICGIPRDEGLMIQCERCMVWQHCECVKADVSAASYHCENCVPRKVDYEIPLNEFTEHGHRYYMTLMRGDLQLRQGDTVYMLRDIPIKGTNKKHTYDTIGKIEYSELDIFRIERLWKEEKTGKRLAYGHHYLRPHETFHEPTRKFFPNEVMRVPLYEAVPVELVISHCWVVDLNTYCKGRPIGASPEHIYICEYRVDKGAKMFSKVSKSKFPICTKTFAFEHFETRLKVSRTYCPHDVDESLLKANGRKHKTEEIGKTTTRDKGGGTGVGGGGGAVGGNGVGMSIKNETQNAVGLLPPIIRTPAEQKSRLNRILLNLLSKMPTKQVCDISYLLEGGRRRKKPTDNATSK</sequence>
<dbReference type="PROSITE" id="PS50868">
    <property type="entry name" value="POST_SET"/>
    <property type="match status" value="1"/>
</dbReference>
<dbReference type="InterPro" id="IPR019786">
    <property type="entry name" value="Zinc_finger_PHD-type_CS"/>
</dbReference>